<reference evidence="4" key="1">
    <citation type="journal article" date="2019" name="Int. J. Syst. Evol. Microbiol.">
        <title>The Global Catalogue of Microorganisms (GCM) 10K type strain sequencing project: providing services to taxonomists for standard genome sequencing and annotation.</title>
        <authorList>
            <consortium name="The Broad Institute Genomics Platform"/>
            <consortium name="The Broad Institute Genome Sequencing Center for Infectious Disease"/>
            <person name="Wu L."/>
            <person name="Ma J."/>
        </authorList>
    </citation>
    <scope>NUCLEOTIDE SEQUENCE [LARGE SCALE GENOMIC DNA]</scope>
    <source>
        <strain evidence="4">KCTC 42986</strain>
    </source>
</reference>
<keyword evidence="4" id="KW-1185">Reference proteome</keyword>
<dbReference type="PANTHER" id="PTHR30486:SF6">
    <property type="entry name" value="TYPE IV PILUS RETRACTATION ATPASE PILT"/>
    <property type="match status" value="1"/>
</dbReference>
<evidence type="ECO:0000313" key="4">
    <source>
        <dbReference type="Proteomes" id="UP001595530"/>
    </source>
</evidence>
<evidence type="ECO:0000256" key="1">
    <source>
        <dbReference type="ARBA" id="ARBA00006611"/>
    </source>
</evidence>
<organism evidence="3 4">
    <name type="scientific">Undibacterium arcticum</name>
    <dbReference type="NCBI Taxonomy" id="1762892"/>
    <lineage>
        <taxon>Bacteria</taxon>
        <taxon>Pseudomonadati</taxon>
        <taxon>Pseudomonadota</taxon>
        <taxon>Betaproteobacteria</taxon>
        <taxon>Burkholderiales</taxon>
        <taxon>Oxalobacteraceae</taxon>
        <taxon>Undibacterium</taxon>
    </lineage>
</organism>
<dbReference type="InterPro" id="IPR027417">
    <property type="entry name" value="P-loop_NTPase"/>
</dbReference>
<sequence>MGNAAASDAPPNNAATMRDEGIERLKDGLRRDLGPIICAALDDPKVAEIMVNSDGTVWIDRFGSAVIRSDYAVRPSQAMKVMTSVAALLKKVVNAENAFLEGVLPLDGSRFSGSIPPLSPAPSFNIRKKAIAVFTLEDYLEKGTLTTEQMACLHRAIQDRKNIMVVGGTGSGKTTFLNAMLDSVAKKTPADRIMLIQDTDEIQCNAANYEALMTVPKVYDMEDLLRHTMRRSPGRIIVGEVRGPEAHALVKAWNTGHPGGLGTIHADSAVEGLTRIEDLIEENPNRRAKPWNIAQAVNVLVYIEKEETGQRRRMVKNVLRVKGYDKVAQKYEVETL</sequence>
<gene>
    <name evidence="3" type="primary">trbB</name>
    <name evidence="3" type="ORF">ACFOFO_23765</name>
</gene>
<feature type="domain" description="Bacterial type II secretion system protein E" evidence="2">
    <location>
        <begin position="40"/>
        <end position="301"/>
    </location>
</feature>
<dbReference type="PANTHER" id="PTHR30486">
    <property type="entry name" value="TWITCHING MOTILITY PROTEIN PILT"/>
    <property type="match status" value="1"/>
</dbReference>
<dbReference type="Gene3D" id="3.30.450.90">
    <property type="match status" value="1"/>
</dbReference>
<comment type="similarity">
    <text evidence="1">Belongs to the GSP E family.</text>
</comment>
<comment type="caution">
    <text evidence="3">The sequence shown here is derived from an EMBL/GenBank/DDBJ whole genome shotgun (WGS) entry which is preliminary data.</text>
</comment>
<dbReference type="InterPro" id="IPR014149">
    <property type="entry name" value="Conjug-transfer_TrbB"/>
</dbReference>
<dbReference type="RefSeq" id="WP_390333139.1">
    <property type="nucleotide sequence ID" value="NZ_JBHRTP010000091.1"/>
</dbReference>
<evidence type="ECO:0000259" key="2">
    <source>
        <dbReference type="Pfam" id="PF00437"/>
    </source>
</evidence>
<dbReference type="Gene3D" id="3.40.50.300">
    <property type="entry name" value="P-loop containing nucleotide triphosphate hydrolases"/>
    <property type="match status" value="1"/>
</dbReference>
<dbReference type="EMBL" id="JBHRTP010000091">
    <property type="protein sequence ID" value="MFC3110934.1"/>
    <property type="molecule type" value="Genomic_DNA"/>
</dbReference>
<dbReference type="InterPro" id="IPR050921">
    <property type="entry name" value="T4SS_GSP_E_ATPase"/>
</dbReference>
<dbReference type="Proteomes" id="UP001595530">
    <property type="component" value="Unassembled WGS sequence"/>
</dbReference>
<protein>
    <submittedName>
        <fullName evidence="3">P-type conjugative transfer ATPase TrbB</fullName>
    </submittedName>
</protein>
<accession>A0ABV7F749</accession>
<proteinExistence type="inferred from homology"/>
<evidence type="ECO:0000313" key="3">
    <source>
        <dbReference type="EMBL" id="MFC3110934.1"/>
    </source>
</evidence>
<dbReference type="InterPro" id="IPR001482">
    <property type="entry name" value="T2SS/T4SS_dom"/>
</dbReference>
<dbReference type="CDD" id="cd01130">
    <property type="entry name" value="VirB11-like_ATPase"/>
    <property type="match status" value="1"/>
</dbReference>
<dbReference type="SUPFAM" id="SSF52540">
    <property type="entry name" value="P-loop containing nucleoside triphosphate hydrolases"/>
    <property type="match status" value="1"/>
</dbReference>
<dbReference type="NCBIfam" id="TIGR02782">
    <property type="entry name" value="TrbB_P"/>
    <property type="match status" value="1"/>
</dbReference>
<name>A0ABV7F749_9BURK</name>
<dbReference type="Pfam" id="PF00437">
    <property type="entry name" value="T2SSE"/>
    <property type="match status" value="1"/>
</dbReference>